<dbReference type="EMBL" id="JAGTXO010000006">
    <property type="protein sequence ID" value="KAG8467390.1"/>
    <property type="molecule type" value="Genomic_DNA"/>
</dbReference>
<sequence>MSDAAKACTIRTKKFITNPLLGRRQFVVEVLHPGAAGVSKAEMREKLAKLYKVQDATTIVLFGFKLAFGGGRSTGFGMIYDSTTVQKKFEPRHRLIKVNLAKAKVGARKQRKELKNRLKKLRGLKKAKAKAGSGN</sequence>
<dbReference type="HAMAP" id="MF_00545">
    <property type="entry name" value="Ribosomal_eS24"/>
    <property type="match status" value="1"/>
</dbReference>
<keyword evidence="3 4" id="KW-0687">Ribonucleoprotein</keyword>
<dbReference type="InterPro" id="IPR018098">
    <property type="entry name" value="Ribosomal_eS24_CS"/>
</dbReference>
<accession>A0A8J6CEX6</accession>
<evidence type="ECO:0000256" key="6">
    <source>
        <dbReference type="SAM" id="MobiDB-lite"/>
    </source>
</evidence>
<feature type="compositionally biased region" description="Basic residues" evidence="6">
    <location>
        <begin position="107"/>
        <end position="129"/>
    </location>
</feature>
<dbReference type="InterPro" id="IPR012678">
    <property type="entry name" value="Ribosomal_uL23/eL15/eS24_sf"/>
</dbReference>
<feature type="region of interest" description="Disordered" evidence="6">
    <location>
        <begin position="107"/>
        <end position="135"/>
    </location>
</feature>
<dbReference type="Proteomes" id="UP000751190">
    <property type="component" value="Unassembled WGS sequence"/>
</dbReference>
<evidence type="ECO:0000256" key="4">
    <source>
        <dbReference type="RuleBase" id="RU004381"/>
    </source>
</evidence>
<dbReference type="InterPro" id="IPR001976">
    <property type="entry name" value="Ribosomal_eS24"/>
</dbReference>
<dbReference type="InterPro" id="IPR053709">
    <property type="entry name" value="eRP_eS24_sf"/>
</dbReference>
<evidence type="ECO:0000256" key="2">
    <source>
        <dbReference type="ARBA" id="ARBA00022980"/>
    </source>
</evidence>
<evidence type="ECO:0000256" key="3">
    <source>
        <dbReference type="ARBA" id="ARBA00023274"/>
    </source>
</evidence>
<keyword evidence="2 4" id="KW-0689">Ribosomal protein</keyword>
<dbReference type="OMA" id="IRVKKYM"/>
<comment type="caution">
    <text evidence="7">The sequence shown here is derived from an EMBL/GenBank/DDBJ whole genome shotgun (WGS) entry which is preliminary data.</text>
</comment>
<dbReference type="PANTHER" id="PTHR10496">
    <property type="entry name" value="40S RIBOSOMAL PROTEIN S24"/>
    <property type="match status" value="1"/>
</dbReference>
<reference evidence="7" key="1">
    <citation type="submission" date="2021-05" db="EMBL/GenBank/DDBJ databases">
        <title>The genome of the haptophyte Pavlova lutheri (Diacronema luteri, Pavlovales) - a model for lipid biosynthesis in eukaryotic algae.</title>
        <authorList>
            <person name="Hulatt C.J."/>
            <person name="Posewitz M.C."/>
        </authorList>
    </citation>
    <scope>NUCLEOTIDE SEQUENCE</scope>
    <source>
        <strain evidence="7">NIVA-4/92</strain>
    </source>
</reference>
<gene>
    <name evidence="7" type="ORF">KFE25_000706</name>
</gene>
<dbReference type="PROSITE" id="PS00529">
    <property type="entry name" value="RIBOSOMAL_S24E"/>
    <property type="match status" value="1"/>
</dbReference>
<dbReference type="GO" id="GO:0005840">
    <property type="term" value="C:ribosome"/>
    <property type="evidence" value="ECO:0007669"/>
    <property type="project" value="UniProtKB-KW"/>
</dbReference>
<keyword evidence="8" id="KW-1185">Reference proteome</keyword>
<dbReference type="AlphaFoldDB" id="A0A8J6CEX6"/>
<proteinExistence type="inferred from homology"/>
<dbReference type="GO" id="GO:1990904">
    <property type="term" value="C:ribonucleoprotein complex"/>
    <property type="evidence" value="ECO:0007669"/>
    <property type="project" value="UniProtKB-KW"/>
</dbReference>
<organism evidence="7 8">
    <name type="scientific">Diacronema lutheri</name>
    <name type="common">Unicellular marine alga</name>
    <name type="synonym">Monochrysis lutheri</name>
    <dbReference type="NCBI Taxonomy" id="2081491"/>
    <lineage>
        <taxon>Eukaryota</taxon>
        <taxon>Haptista</taxon>
        <taxon>Haptophyta</taxon>
        <taxon>Pavlovophyceae</taxon>
        <taxon>Pavlovales</taxon>
        <taxon>Pavlovaceae</taxon>
        <taxon>Diacronema</taxon>
    </lineage>
</organism>
<comment type="similarity">
    <text evidence="1 4">Belongs to the eukaryotic ribosomal protein eS24 family.</text>
</comment>
<dbReference type="GO" id="GO:0006412">
    <property type="term" value="P:translation"/>
    <property type="evidence" value="ECO:0007669"/>
    <property type="project" value="InterPro"/>
</dbReference>
<evidence type="ECO:0000256" key="5">
    <source>
        <dbReference type="RuleBase" id="RU004383"/>
    </source>
</evidence>
<protein>
    <recommendedName>
        <fullName evidence="5">40S ribosomal protein S24</fullName>
    </recommendedName>
</protein>
<evidence type="ECO:0000256" key="1">
    <source>
        <dbReference type="ARBA" id="ARBA00009680"/>
    </source>
</evidence>
<name>A0A8J6CEX6_DIALT</name>
<dbReference type="Gene3D" id="3.30.70.3370">
    <property type="match status" value="1"/>
</dbReference>
<dbReference type="GO" id="GO:0003735">
    <property type="term" value="F:structural constituent of ribosome"/>
    <property type="evidence" value="ECO:0007669"/>
    <property type="project" value="InterPro"/>
</dbReference>
<dbReference type="OrthoDB" id="5571754at2759"/>
<dbReference type="Pfam" id="PF01282">
    <property type="entry name" value="Ribosomal_S24e"/>
    <property type="match status" value="1"/>
</dbReference>
<evidence type="ECO:0000313" key="7">
    <source>
        <dbReference type="EMBL" id="KAG8467390.1"/>
    </source>
</evidence>
<evidence type="ECO:0000313" key="8">
    <source>
        <dbReference type="Proteomes" id="UP000751190"/>
    </source>
</evidence>
<dbReference type="SUPFAM" id="SSF54189">
    <property type="entry name" value="Ribosomal proteins S24e, L23 and L15e"/>
    <property type="match status" value="1"/>
</dbReference>